<keyword evidence="8" id="KW-0282">Flagellum</keyword>
<evidence type="ECO:0000256" key="1">
    <source>
        <dbReference type="ARBA" id="ARBA00003041"/>
    </source>
</evidence>
<name>A0A4P6ERD4_9BACL</name>
<evidence type="ECO:0000256" key="5">
    <source>
        <dbReference type="ARBA" id="ARBA00022927"/>
    </source>
</evidence>
<evidence type="ECO:0000313" key="8">
    <source>
        <dbReference type="EMBL" id="QAY65600.1"/>
    </source>
</evidence>
<dbReference type="RefSeq" id="WP_129438316.1">
    <property type="nucleotide sequence ID" value="NZ_CP035492.1"/>
</dbReference>
<comment type="similarity">
    <text evidence="2">Belongs to the FliH family.</text>
</comment>
<dbReference type="InterPro" id="IPR051472">
    <property type="entry name" value="T3SS_Stator/FliH"/>
</dbReference>
<keyword evidence="6" id="KW-1006">Bacterial flagellum protein export</keyword>
<feature type="domain" description="Flagellar assembly protein FliH/Type III secretion system HrpE" evidence="7">
    <location>
        <begin position="129"/>
        <end position="256"/>
    </location>
</feature>
<dbReference type="GO" id="GO:0015031">
    <property type="term" value="P:protein transport"/>
    <property type="evidence" value="ECO:0007669"/>
    <property type="project" value="UniProtKB-KW"/>
</dbReference>
<keyword evidence="9" id="KW-1185">Reference proteome</keyword>
<evidence type="ECO:0000256" key="3">
    <source>
        <dbReference type="ARBA" id="ARBA00022448"/>
    </source>
</evidence>
<dbReference type="AlphaFoldDB" id="A0A4P6ERD4"/>
<dbReference type="Proteomes" id="UP000293568">
    <property type="component" value="Chromosome"/>
</dbReference>
<dbReference type="PANTHER" id="PTHR34982">
    <property type="entry name" value="YOP PROTEINS TRANSLOCATION PROTEIN L"/>
    <property type="match status" value="1"/>
</dbReference>
<dbReference type="Pfam" id="PF02108">
    <property type="entry name" value="FliH"/>
    <property type="match status" value="1"/>
</dbReference>
<evidence type="ECO:0000256" key="6">
    <source>
        <dbReference type="ARBA" id="ARBA00023225"/>
    </source>
</evidence>
<dbReference type="InterPro" id="IPR018035">
    <property type="entry name" value="Flagellar_FliH/T3SS_HrpE"/>
</dbReference>
<dbReference type="EMBL" id="CP035492">
    <property type="protein sequence ID" value="QAY65600.1"/>
    <property type="molecule type" value="Genomic_DNA"/>
</dbReference>
<comment type="function">
    <text evidence="1">Needed for flagellar regrowth and assembly.</text>
</comment>
<evidence type="ECO:0000259" key="7">
    <source>
        <dbReference type="Pfam" id="PF02108"/>
    </source>
</evidence>
<dbReference type="KEGG" id="pprt:ET464_03575"/>
<keyword evidence="8" id="KW-0969">Cilium</keyword>
<evidence type="ECO:0000256" key="2">
    <source>
        <dbReference type="ARBA" id="ARBA00006602"/>
    </source>
</evidence>
<sequence length="272" mass="30117">MSNLIKSSHVIPLEQLKVLQALRQASYQIQHEQPVVPSEEPSPDQATIALRDQILNDAESVAKDKITEADRISGQMLQDAKAQIDSWWEQKRAEDEAQFEASRQSGYEQGYREGAAAAEAELRAAWEHKLSEAAALLEAAYEMREQIIQEAEPFLVDLSCSIAGKIIGTHFNEMPELATQLIVNALSRRREQGVITLCVAPGQLAFVQAARDELQLAIDSQAELQIIPDPKVADHGCVIRSAYGSVDARIDTQLSEIKKELLLLAHQGRDEA</sequence>
<protein>
    <submittedName>
        <fullName evidence="8">Flagellar assembly protein FliH</fullName>
    </submittedName>
</protein>
<dbReference type="GO" id="GO:0044781">
    <property type="term" value="P:bacterial-type flagellum organization"/>
    <property type="evidence" value="ECO:0007669"/>
    <property type="project" value="UniProtKB-KW"/>
</dbReference>
<keyword evidence="8" id="KW-0966">Cell projection</keyword>
<evidence type="ECO:0000256" key="4">
    <source>
        <dbReference type="ARBA" id="ARBA00022795"/>
    </source>
</evidence>
<dbReference type="OrthoDB" id="19020at2"/>
<keyword evidence="5" id="KW-0653">Protein transport</keyword>
<evidence type="ECO:0000313" key="9">
    <source>
        <dbReference type="Proteomes" id="UP000293568"/>
    </source>
</evidence>
<gene>
    <name evidence="8" type="ORF">ET464_03575</name>
</gene>
<reference evidence="8 9" key="1">
    <citation type="submission" date="2019-01" db="EMBL/GenBank/DDBJ databases">
        <title>Genome sequencing of strain FW100M-2.</title>
        <authorList>
            <person name="Heo J."/>
            <person name="Kim S.-J."/>
            <person name="Kim J.-S."/>
            <person name="Hong S.-B."/>
            <person name="Kwon S.-W."/>
        </authorList>
    </citation>
    <scope>NUCLEOTIDE SEQUENCE [LARGE SCALE GENOMIC DNA]</scope>
    <source>
        <strain evidence="8 9">FW100M-2</strain>
    </source>
</reference>
<accession>A0A4P6ERD4</accession>
<keyword evidence="4" id="KW-1005">Bacterial flagellum biogenesis</keyword>
<keyword evidence="3" id="KW-0813">Transport</keyword>
<organism evidence="8 9">
    <name type="scientific">Paenibacillus protaetiae</name>
    <dbReference type="NCBI Taxonomy" id="2509456"/>
    <lineage>
        <taxon>Bacteria</taxon>
        <taxon>Bacillati</taxon>
        <taxon>Bacillota</taxon>
        <taxon>Bacilli</taxon>
        <taxon>Bacillales</taxon>
        <taxon>Paenibacillaceae</taxon>
        <taxon>Paenibacillus</taxon>
    </lineage>
</organism>
<dbReference type="PANTHER" id="PTHR34982:SF1">
    <property type="entry name" value="FLAGELLAR ASSEMBLY PROTEIN FLIH"/>
    <property type="match status" value="1"/>
</dbReference>
<dbReference type="GO" id="GO:0005829">
    <property type="term" value="C:cytosol"/>
    <property type="evidence" value="ECO:0007669"/>
    <property type="project" value="TreeGrafter"/>
</dbReference>
<proteinExistence type="inferred from homology"/>